<reference evidence="2" key="1">
    <citation type="journal article" date="2022" name="bioRxiv">
        <title>Sequencing and chromosome-scale assembly of the giantPleurodeles waltlgenome.</title>
        <authorList>
            <person name="Brown T."/>
            <person name="Elewa A."/>
            <person name="Iarovenko S."/>
            <person name="Subramanian E."/>
            <person name="Araus A.J."/>
            <person name="Petzold A."/>
            <person name="Susuki M."/>
            <person name="Suzuki K.-i.T."/>
            <person name="Hayashi T."/>
            <person name="Toyoda A."/>
            <person name="Oliveira C."/>
            <person name="Osipova E."/>
            <person name="Leigh N.D."/>
            <person name="Simon A."/>
            <person name="Yun M.H."/>
        </authorList>
    </citation>
    <scope>NUCLEOTIDE SEQUENCE</scope>
    <source>
        <strain evidence="2">20211129_DDA</strain>
        <tissue evidence="2">Liver</tissue>
    </source>
</reference>
<name>A0AAV7VAU7_PLEWA</name>
<organism evidence="2 3">
    <name type="scientific">Pleurodeles waltl</name>
    <name type="common">Iberian ribbed newt</name>
    <dbReference type="NCBI Taxonomy" id="8319"/>
    <lineage>
        <taxon>Eukaryota</taxon>
        <taxon>Metazoa</taxon>
        <taxon>Chordata</taxon>
        <taxon>Craniata</taxon>
        <taxon>Vertebrata</taxon>
        <taxon>Euteleostomi</taxon>
        <taxon>Amphibia</taxon>
        <taxon>Batrachia</taxon>
        <taxon>Caudata</taxon>
        <taxon>Salamandroidea</taxon>
        <taxon>Salamandridae</taxon>
        <taxon>Pleurodelinae</taxon>
        <taxon>Pleurodeles</taxon>
    </lineage>
</organism>
<protein>
    <submittedName>
        <fullName evidence="2">Uncharacterized protein</fullName>
    </submittedName>
</protein>
<sequence length="267" mass="29190">MDRHRSAARGLENTALLDTGRTETGRDPLRHAAQWVTAEDNCAKRPRDHALAGLVDEGGESAGARPLLGATDGIKLGEIDWPGTEAATFRERVGYWVMVAFKCITKAMSIASWREGGCEMLVDLHPDERFVTFGASCVEFSVGVGQFLHYAKIASISRDISSGFPVAPLQLQMLLSIDTGQLSVSVFYRALRRDRVNSKQSWVHELEDPLTDKECEETCPLTRSAAALHVGQRAPPFTRGPDVSYDVHVLGDGETGQIDWHCGGRGP</sequence>
<comment type="caution">
    <text evidence="2">The sequence shown here is derived from an EMBL/GenBank/DDBJ whole genome shotgun (WGS) entry which is preliminary data.</text>
</comment>
<dbReference type="Proteomes" id="UP001066276">
    <property type="component" value="Chromosome 2_1"/>
</dbReference>
<evidence type="ECO:0000313" key="3">
    <source>
        <dbReference type="Proteomes" id="UP001066276"/>
    </source>
</evidence>
<evidence type="ECO:0000313" key="2">
    <source>
        <dbReference type="EMBL" id="KAJ1197288.1"/>
    </source>
</evidence>
<evidence type="ECO:0000256" key="1">
    <source>
        <dbReference type="SAM" id="MobiDB-lite"/>
    </source>
</evidence>
<dbReference type="EMBL" id="JANPWB010000003">
    <property type="protein sequence ID" value="KAJ1197288.1"/>
    <property type="molecule type" value="Genomic_DNA"/>
</dbReference>
<proteinExistence type="predicted"/>
<gene>
    <name evidence="2" type="ORF">NDU88_001150</name>
</gene>
<accession>A0AAV7VAU7</accession>
<dbReference type="AlphaFoldDB" id="A0AAV7VAU7"/>
<feature type="region of interest" description="Disordered" evidence="1">
    <location>
        <begin position="1"/>
        <end position="27"/>
    </location>
</feature>
<keyword evidence="3" id="KW-1185">Reference proteome</keyword>